<dbReference type="Proteomes" id="UP000014629">
    <property type="component" value="Unassembled WGS sequence"/>
</dbReference>
<comment type="caution">
    <text evidence="2">The sequence shown here is derived from an EMBL/GenBank/DDBJ whole genome shotgun (WGS) entry which is preliminary data.</text>
</comment>
<name>S4ALW9_9ACTN</name>
<evidence type="ECO:0000256" key="1">
    <source>
        <dbReference type="SAM" id="MobiDB-lite"/>
    </source>
</evidence>
<reference evidence="2 3" key="1">
    <citation type="submission" date="2013-02" db="EMBL/GenBank/DDBJ databases">
        <title>Draft Genome Sequence of Streptomyces aurantiacus, Which Produces Setomimycin.</title>
        <authorList>
            <person name="Gruening B.A."/>
            <person name="Praeg A."/>
            <person name="Erxleben A."/>
            <person name="Guenther S."/>
            <person name="Mueller M."/>
        </authorList>
    </citation>
    <scope>NUCLEOTIDE SEQUENCE [LARGE SCALE GENOMIC DNA]</scope>
    <source>
        <strain evidence="2 3">JA 4570</strain>
    </source>
</reference>
<evidence type="ECO:0000313" key="2">
    <source>
        <dbReference type="EMBL" id="EPH42432.1"/>
    </source>
</evidence>
<accession>S4ALW9</accession>
<protein>
    <submittedName>
        <fullName evidence="2">Uncharacterized protein</fullName>
    </submittedName>
</protein>
<organism evidence="2 3">
    <name type="scientific">Streptomyces aurantiacus JA 4570</name>
    <dbReference type="NCBI Taxonomy" id="1286094"/>
    <lineage>
        <taxon>Bacteria</taxon>
        <taxon>Bacillati</taxon>
        <taxon>Actinomycetota</taxon>
        <taxon>Actinomycetes</taxon>
        <taxon>Kitasatosporales</taxon>
        <taxon>Streptomycetaceae</taxon>
        <taxon>Streptomyces</taxon>
        <taxon>Streptomyces aurantiacus group</taxon>
    </lineage>
</organism>
<sequence length="32" mass="3677">MALVRFDRTWPDEDQPMGPVGHGPMKIGRWVP</sequence>
<feature type="compositionally biased region" description="Basic and acidic residues" evidence="1">
    <location>
        <begin position="1"/>
        <end position="11"/>
    </location>
</feature>
<keyword evidence="3" id="KW-1185">Reference proteome</keyword>
<proteinExistence type="predicted"/>
<dbReference type="AlphaFoldDB" id="S4ALW9"/>
<evidence type="ECO:0000313" key="3">
    <source>
        <dbReference type="Proteomes" id="UP000014629"/>
    </source>
</evidence>
<gene>
    <name evidence="2" type="ORF">STRAU_4505</name>
</gene>
<feature type="region of interest" description="Disordered" evidence="1">
    <location>
        <begin position="1"/>
        <end position="32"/>
    </location>
</feature>
<dbReference type="EMBL" id="AOPZ01000229">
    <property type="protein sequence ID" value="EPH42432.1"/>
    <property type="molecule type" value="Genomic_DNA"/>
</dbReference>